<dbReference type="SUPFAM" id="SSF53756">
    <property type="entry name" value="UDP-Glycosyltransferase/glycogen phosphorylase"/>
    <property type="match status" value="1"/>
</dbReference>
<comment type="similarity">
    <text evidence="1">Belongs to the HIBADH-related family. NP60 subfamily.</text>
</comment>
<accession>A0ABR4IYP7</accession>
<dbReference type="InterPro" id="IPR013328">
    <property type="entry name" value="6PGD_dom2"/>
</dbReference>
<evidence type="ECO:0000259" key="3">
    <source>
        <dbReference type="Pfam" id="PF03446"/>
    </source>
</evidence>
<dbReference type="InterPro" id="IPR029154">
    <property type="entry name" value="HIBADH-like_NADP-bd"/>
</dbReference>
<gene>
    <name evidence="5" type="ORF">BDW59DRAFT_180514</name>
</gene>
<feature type="domain" description="3-hydroxyisobutyrate dehydrogenase-like NAD-binding" evidence="4">
    <location>
        <begin position="649"/>
        <end position="768"/>
    </location>
</feature>
<dbReference type="Gene3D" id="3.40.50.720">
    <property type="entry name" value="NAD(P)-binding Rossmann-like Domain"/>
    <property type="match status" value="1"/>
</dbReference>
<dbReference type="InterPro" id="IPR008927">
    <property type="entry name" value="6-PGluconate_DH-like_C_sf"/>
</dbReference>
<dbReference type="Pfam" id="PF14833">
    <property type="entry name" value="NAD_binding_11"/>
    <property type="match status" value="1"/>
</dbReference>
<dbReference type="PANTHER" id="PTHR43580:SF3">
    <property type="entry name" value="6-PHOSPHOGLUCONATE DEHYDROGENASE FAMILY PROTEIN (AFU_ORTHOLOGUE AFUA_2G11600)"/>
    <property type="match status" value="1"/>
</dbReference>
<feature type="domain" description="6-phosphogluconate dehydrogenase NADP-binding" evidence="3">
    <location>
        <begin position="472"/>
        <end position="635"/>
    </location>
</feature>
<evidence type="ECO:0000313" key="6">
    <source>
        <dbReference type="Proteomes" id="UP001610335"/>
    </source>
</evidence>
<dbReference type="Gene3D" id="3.40.50.2000">
    <property type="entry name" value="Glycogen Phosphorylase B"/>
    <property type="match status" value="2"/>
</dbReference>
<dbReference type="InterPro" id="IPR051265">
    <property type="entry name" value="HIBADH-related_NP60_sf"/>
</dbReference>
<organism evidence="5 6">
    <name type="scientific">Aspergillus cavernicola</name>
    <dbReference type="NCBI Taxonomy" id="176166"/>
    <lineage>
        <taxon>Eukaryota</taxon>
        <taxon>Fungi</taxon>
        <taxon>Dikarya</taxon>
        <taxon>Ascomycota</taxon>
        <taxon>Pezizomycotina</taxon>
        <taxon>Eurotiomycetes</taxon>
        <taxon>Eurotiomycetidae</taxon>
        <taxon>Eurotiales</taxon>
        <taxon>Aspergillaceae</taxon>
        <taxon>Aspergillus</taxon>
        <taxon>Aspergillus subgen. Nidulantes</taxon>
    </lineage>
</organism>
<evidence type="ECO:0008006" key="7">
    <source>
        <dbReference type="Google" id="ProtNLM"/>
    </source>
</evidence>
<reference evidence="5 6" key="1">
    <citation type="submission" date="2024-07" db="EMBL/GenBank/DDBJ databases">
        <title>Section-level genome sequencing and comparative genomics of Aspergillus sections Usti and Cavernicolus.</title>
        <authorList>
            <consortium name="Lawrence Berkeley National Laboratory"/>
            <person name="Nybo J.L."/>
            <person name="Vesth T.C."/>
            <person name="Theobald S."/>
            <person name="Frisvad J.C."/>
            <person name="Larsen T.O."/>
            <person name="Kjaerboelling I."/>
            <person name="Rothschild-Mancinelli K."/>
            <person name="Lyhne E.K."/>
            <person name="Kogle M.E."/>
            <person name="Barry K."/>
            <person name="Clum A."/>
            <person name="Na H."/>
            <person name="Ledsgaard L."/>
            <person name="Lin J."/>
            <person name="Lipzen A."/>
            <person name="Kuo A."/>
            <person name="Riley R."/>
            <person name="Mondo S."/>
            <person name="LaButti K."/>
            <person name="Haridas S."/>
            <person name="Pangalinan J."/>
            <person name="Salamov A.A."/>
            <person name="Simmons B.A."/>
            <person name="Magnuson J.K."/>
            <person name="Chen J."/>
            <person name="Drula E."/>
            <person name="Henrissat B."/>
            <person name="Wiebenga A."/>
            <person name="Lubbers R.J."/>
            <person name="Gomes A.C."/>
            <person name="Makela M.R."/>
            <person name="Stajich J."/>
            <person name="Grigoriev I.V."/>
            <person name="Mortensen U.H."/>
            <person name="De vries R.P."/>
            <person name="Baker S.E."/>
            <person name="Andersen M.R."/>
        </authorList>
    </citation>
    <scope>NUCLEOTIDE SEQUENCE [LARGE SCALE GENOMIC DNA]</scope>
    <source>
        <strain evidence="5 6">CBS 600.67</strain>
    </source>
</reference>
<keyword evidence="6" id="KW-1185">Reference proteome</keyword>
<evidence type="ECO:0000256" key="2">
    <source>
        <dbReference type="ARBA" id="ARBA00022679"/>
    </source>
</evidence>
<dbReference type="Gene3D" id="1.10.1040.10">
    <property type="entry name" value="N-(1-d-carboxylethyl)-l-norvaline Dehydrogenase, domain 2"/>
    <property type="match status" value="1"/>
</dbReference>
<dbReference type="InterPro" id="IPR006115">
    <property type="entry name" value="6PGDH_NADP-bd"/>
</dbReference>
<dbReference type="Pfam" id="PF03446">
    <property type="entry name" value="NAD_binding_2"/>
    <property type="match status" value="1"/>
</dbReference>
<evidence type="ECO:0000256" key="1">
    <source>
        <dbReference type="ARBA" id="ARBA00007598"/>
    </source>
</evidence>
<dbReference type="SUPFAM" id="SSF51735">
    <property type="entry name" value="NAD(P)-binding Rossmann-fold domains"/>
    <property type="match status" value="1"/>
</dbReference>
<name>A0ABR4IYP7_9EURO</name>
<dbReference type="Proteomes" id="UP001610335">
    <property type="component" value="Unassembled WGS sequence"/>
</dbReference>
<dbReference type="Pfam" id="PF00201">
    <property type="entry name" value="UDPGT"/>
    <property type="match status" value="1"/>
</dbReference>
<evidence type="ECO:0000313" key="5">
    <source>
        <dbReference type="EMBL" id="KAL2832900.1"/>
    </source>
</evidence>
<proteinExistence type="inferred from homology"/>
<dbReference type="SUPFAM" id="SSF48179">
    <property type="entry name" value="6-phosphogluconate dehydrogenase C-terminal domain-like"/>
    <property type="match status" value="1"/>
</dbReference>
<dbReference type="PANTHER" id="PTHR43580">
    <property type="entry name" value="OXIDOREDUCTASE GLYR1-RELATED"/>
    <property type="match status" value="1"/>
</dbReference>
<evidence type="ECO:0000259" key="4">
    <source>
        <dbReference type="Pfam" id="PF14833"/>
    </source>
</evidence>
<protein>
    <recommendedName>
        <fullName evidence="7">UDP-Glycosyltransferase/glycogen phosphorylase</fullName>
    </recommendedName>
</protein>
<keyword evidence="2" id="KW-0808">Transferase</keyword>
<sequence>MTKPTILFLTNSELGQATVCLAVAHEFLIRLAHDVHIASFSPLEPVVSQLNSRAALLTQSPTTTATFHPIPGISMIDAVTGSKSYEGSFTIHNIGFFGALDAYGKLMDCMVPWTEDEYMATYYSCVNIIQKLQPSIVVVDPLFAQGIDACRNLKCSHVILSPNTLKDHVVQPMLGNLWKYPILCSGYSYPLSWQYILPNAYLALSLGATINQSSAIKAITNRRRSEGVQGPYPVVSTSGGHATLLLLASREEIDFPSHIPDNIILCGPILRPCAPISEENPELAEWLSQRPTVLVNLGSMVRFNSTQARKFVHGLRMLLDNMPDMQVLWKLKPYSSGNIGEWISTALPGIIEETQNGRVRIEEWLPVDPICILQSGHVACMVHHGGANSYNEAMRAGVPQVILPTWFDTYDFAARVEYLGVGVWGNKSTAPTIKGPELGEALIRVLHSETSSAMRKKAKSIALKLAMASEIVAWIGLGNIGRGMSRNIALKGPQQSPLILYNRTTSKASAFAASLTAQKSQAAIAAPSLPAAVKDASISFICVGDDAALDQIISTITSDTSLNLKDKIIVDCSTVHPDTSRRTHTTLASHGASFIACPVFGAPNAADAGQMVVIPAGSPEVINRIKPFLEGVTSKAALDLGAEGASDVGRASLLKVLGNTFILNTVETLAEGLVAAEKSGLGVDVYAQWVSTMFPGPFAKYAERMATGEYFQREEPLFAVDLARKDLRHAASIGKEAGVSLPSVKITDGYLKVVKEEKGEKGDIAGVYGAIRKEAGLPFDNQ</sequence>
<dbReference type="EMBL" id="JBFXLS010000005">
    <property type="protein sequence ID" value="KAL2832900.1"/>
    <property type="molecule type" value="Genomic_DNA"/>
</dbReference>
<dbReference type="InterPro" id="IPR036291">
    <property type="entry name" value="NAD(P)-bd_dom_sf"/>
</dbReference>
<dbReference type="CDD" id="cd03784">
    <property type="entry name" value="GT1_Gtf-like"/>
    <property type="match status" value="1"/>
</dbReference>
<dbReference type="InterPro" id="IPR002213">
    <property type="entry name" value="UDP_glucos_trans"/>
</dbReference>
<comment type="caution">
    <text evidence="5">The sequence shown here is derived from an EMBL/GenBank/DDBJ whole genome shotgun (WGS) entry which is preliminary data.</text>
</comment>